<proteinExistence type="predicted"/>
<dbReference type="Proteomes" id="UP000075809">
    <property type="component" value="Unassembled WGS sequence"/>
</dbReference>
<dbReference type="EMBL" id="KQ982422">
    <property type="protein sequence ID" value="KYQ56589.1"/>
    <property type="molecule type" value="Genomic_DNA"/>
</dbReference>
<evidence type="ECO:0000313" key="1">
    <source>
        <dbReference type="EMBL" id="KYQ56589.1"/>
    </source>
</evidence>
<evidence type="ECO:0008006" key="3">
    <source>
        <dbReference type="Google" id="ProtNLM"/>
    </source>
</evidence>
<evidence type="ECO:0000313" key="2">
    <source>
        <dbReference type="Proteomes" id="UP000075809"/>
    </source>
</evidence>
<dbReference type="AlphaFoldDB" id="A0A151X8C5"/>
<reference evidence="1 2" key="1">
    <citation type="submission" date="2015-09" db="EMBL/GenBank/DDBJ databases">
        <title>Trachymyrmex zeteki WGS genome.</title>
        <authorList>
            <person name="Nygaard S."/>
            <person name="Hu H."/>
            <person name="Boomsma J."/>
            <person name="Zhang G."/>
        </authorList>
    </citation>
    <scope>NUCLEOTIDE SEQUENCE [LARGE SCALE GENOMIC DNA]</scope>
    <source>
        <strain evidence="1">Tzet28-1</strain>
        <tissue evidence="1">Whole body</tissue>
    </source>
</reference>
<sequence>NEKNRISAAAMIKIHELWFELIDHSPYLPDLAPKETMWKNKIEFNQKITCFYVRLKTFQTTLVFQLMYQKCYELHKAEFKPV</sequence>
<protein>
    <recommendedName>
        <fullName evidence="3">Histone-lysine N-methyltransferase SETMAR</fullName>
    </recommendedName>
</protein>
<name>A0A151X8C5_9HYME</name>
<feature type="non-terminal residue" evidence="1">
    <location>
        <position position="1"/>
    </location>
</feature>
<keyword evidence="2" id="KW-1185">Reference proteome</keyword>
<accession>A0A151X8C5</accession>
<gene>
    <name evidence="1" type="ORF">ALC60_04444</name>
</gene>
<organism evidence="1 2">
    <name type="scientific">Mycetomoellerius zeteki</name>
    <dbReference type="NCBI Taxonomy" id="64791"/>
    <lineage>
        <taxon>Eukaryota</taxon>
        <taxon>Metazoa</taxon>
        <taxon>Ecdysozoa</taxon>
        <taxon>Arthropoda</taxon>
        <taxon>Hexapoda</taxon>
        <taxon>Insecta</taxon>
        <taxon>Pterygota</taxon>
        <taxon>Neoptera</taxon>
        <taxon>Endopterygota</taxon>
        <taxon>Hymenoptera</taxon>
        <taxon>Apocrita</taxon>
        <taxon>Aculeata</taxon>
        <taxon>Formicoidea</taxon>
        <taxon>Formicidae</taxon>
        <taxon>Myrmicinae</taxon>
        <taxon>Mycetomoellerius</taxon>
    </lineage>
</organism>